<dbReference type="AlphaFoldDB" id="A0A931E6H0"/>
<dbReference type="RefSeq" id="WP_194738548.1">
    <property type="nucleotide sequence ID" value="NZ_JADKYY010000002.1"/>
</dbReference>
<feature type="transmembrane region" description="Helical" evidence="6">
    <location>
        <begin position="316"/>
        <end position="339"/>
    </location>
</feature>
<evidence type="ECO:0000313" key="10">
    <source>
        <dbReference type="Proteomes" id="UP000694480"/>
    </source>
</evidence>
<feature type="transmembrane region" description="Helical" evidence="6">
    <location>
        <begin position="231"/>
        <end position="260"/>
    </location>
</feature>
<keyword evidence="5 6" id="KW-0472">Membrane</keyword>
<feature type="domain" description="Phage shock protein PspC N-terminal" evidence="7">
    <location>
        <begin position="108"/>
        <end position="173"/>
    </location>
</feature>
<comment type="subcellular location">
    <subcellularLocation>
        <location evidence="1">Cell membrane</location>
        <topology evidence="1">Single-pass membrane protein</topology>
    </subcellularLocation>
</comment>
<evidence type="ECO:0000256" key="3">
    <source>
        <dbReference type="ARBA" id="ARBA00022692"/>
    </source>
</evidence>
<keyword evidence="2" id="KW-1003">Cell membrane</keyword>
<keyword evidence="3 6" id="KW-0812">Transmembrane</keyword>
<evidence type="ECO:0000256" key="6">
    <source>
        <dbReference type="SAM" id="Phobius"/>
    </source>
</evidence>
<evidence type="ECO:0000256" key="5">
    <source>
        <dbReference type="ARBA" id="ARBA00023136"/>
    </source>
</evidence>
<evidence type="ECO:0000313" key="9">
    <source>
        <dbReference type="EMBL" id="MBF5026616.1"/>
    </source>
</evidence>
<evidence type="ECO:0000259" key="8">
    <source>
        <dbReference type="Pfam" id="PF22571"/>
    </source>
</evidence>
<protein>
    <submittedName>
        <fullName evidence="9">PspC domain-containing protein</fullName>
    </submittedName>
</protein>
<proteinExistence type="predicted"/>
<keyword evidence="4 6" id="KW-1133">Transmembrane helix</keyword>
<dbReference type="PANTHER" id="PTHR33885">
    <property type="entry name" value="PHAGE SHOCK PROTEIN C"/>
    <property type="match status" value="1"/>
</dbReference>
<dbReference type="InterPro" id="IPR052027">
    <property type="entry name" value="PspC"/>
</dbReference>
<dbReference type="GO" id="GO:0005886">
    <property type="term" value="C:plasma membrane"/>
    <property type="evidence" value="ECO:0007669"/>
    <property type="project" value="UniProtKB-SubCell"/>
</dbReference>
<evidence type="ECO:0000256" key="4">
    <source>
        <dbReference type="ARBA" id="ARBA00022989"/>
    </source>
</evidence>
<name>A0A931E6H0_9FLAO</name>
<feature type="transmembrane region" description="Helical" evidence="6">
    <location>
        <begin position="139"/>
        <end position="170"/>
    </location>
</feature>
<sequence length="560" mass="63492">MNKTLSIGLAGFSFIIEEHAYIKLSDYLSALRNSLEASEADEVMHDIEIRMVEIFKDSLGKREVINAEDVDRVVNQIGRPEVIEEQEEAYYSQTTSNKTKNTTYNGQRQLFRDPERQKIAGVCAGLAHYTGMDITLMRAIWLIIAILGLFTAAISTTVVVLLYIILWIVLPKAETASDFLKMKGKPVNFDNLKEESTKIVQFANESTQRVGEIYNENKPYINRAGSSIWNVFRYIVGAFFAFIGGSLLLSSFAVFGVSAFGSGDINFFDNLGFYLQDSNLGFLVVALGFLTLFIPALIFCYIAIKLFSPKTKLNNTGYVIGALALIWIALSSAAGFSALKYKSQYSGENEETQNVAITTESDSLLLDINKVTIPANFKSYWDDVYSDGKSIFKEDHIYVEVKREDIKEPYIVLKKRADGYNHPLNMDVPLKISGNTISFPNYFRYDYKDRFRDYRLDYELVVPRTMKIIKLKEWGINVDDESEESINNSGIQIEKDKVIINGQTISYDSNDKDSIIINDRKYPKAQAEKMLDSLNIDLDEMKNLNIQINNGEKEISIKTK</sequence>
<evidence type="ECO:0000256" key="1">
    <source>
        <dbReference type="ARBA" id="ARBA00004162"/>
    </source>
</evidence>
<dbReference type="PANTHER" id="PTHR33885:SF3">
    <property type="entry name" value="PHAGE SHOCK PROTEIN C"/>
    <property type="match status" value="1"/>
</dbReference>
<dbReference type="Proteomes" id="UP000694480">
    <property type="component" value="Unassembled WGS sequence"/>
</dbReference>
<dbReference type="EMBL" id="JADKYY010000002">
    <property type="protein sequence ID" value="MBF5026616.1"/>
    <property type="molecule type" value="Genomic_DNA"/>
</dbReference>
<evidence type="ECO:0000259" key="7">
    <source>
        <dbReference type="Pfam" id="PF04024"/>
    </source>
</evidence>
<organism evidence="9 10">
    <name type="scientific">Planobacterium oryzisoli</name>
    <dbReference type="NCBI Taxonomy" id="2771435"/>
    <lineage>
        <taxon>Bacteria</taxon>
        <taxon>Pseudomonadati</taxon>
        <taxon>Bacteroidota</taxon>
        <taxon>Flavobacteriia</taxon>
        <taxon>Flavobacteriales</taxon>
        <taxon>Weeksellaceae</taxon>
        <taxon>Chryseobacterium group</taxon>
        <taxon>Chryseobacterium</taxon>
    </lineage>
</organism>
<dbReference type="Pfam" id="PF22571">
    <property type="entry name" value="LiaI-LiaF-TM_PspC"/>
    <property type="match status" value="1"/>
</dbReference>
<feature type="domain" description="PspC-related transmembrane region" evidence="8">
    <location>
        <begin position="201"/>
        <end position="338"/>
    </location>
</feature>
<keyword evidence="10" id="KW-1185">Reference proteome</keyword>
<comment type="caution">
    <text evidence="9">The sequence shown here is derived from an EMBL/GenBank/DDBJ whole genome shotgun (WGS) entry which is preliminary data.</text>
</comment>
<reference evidence="9" key="1">
    <citation type="submission" date="2020-11" db="EMBL/GenBank/DDBJ databases">
        <title>Genome seq and assembly of Planobacterium sp.</title>
        <authorList>
            <person name="Chhetri G."/>
        </authorList>
    </citation>
    <scope>NUCLEOTIDE SEQUENCE</scope>
    <source>
        <strain evidence="9">GCR5</strain>
    </source>
</reference>
<accession>A0A931E6H0</accession>
<evidence type="ECO:0000256" key="2">
    <source>
        <dbReference type="ARBA" id="ARBA00022475"/>
    </source>
</evidence>
<dbReference type="InterPro" id="IPR054321">
    <property type="entry name" value="PspC-rel_TM"/>
</dbReference>
<feature type="transmembrane region" description="Helical" evidence="6">
    <location>
        <begin position="280"/>
        <end position="304"/>
    </location>
</feature>
<dbReference type="InterPro" id="IPR007168">
    <property type="entry name" value="Phageshock_PspC_N"/>
</dbReference>
<gene>
    <name evidence="9" type="ORF">IC612_02240</name>
</gene>
<dbReference type="Pfam" id="PF04024">
    <property type="entry name" value="PspC"/>
    <property type="match status" value="1"/>
</dbReference>